<comment type="catalytic activity">
    <reaction evidence="1">
        <text>(6R)-5,10-methylene-5,6,7,8-tetrahydrofolate + glycine + H2O = (6S)-5,6,7,8-tetrahydrofolate + L-serine</text>
        <dbReference type="Rhea" id="RHEA:15481"/>
        <dbReference type="ChEBI" id="CHEBI:15377"/>
        <dbReference type="ChEBI" id="CHEBI:15636"/>
        <dbReference type="ChEBI" id="CHEBI:33384"/>
        <dbReference type="ChEBI" id="CHEBI:57305"/>
        <dbReference type="ChEBI" id="CHEBI:57453"/>
        <dbReference type="EC" id="2.1.2.1"/>
    </reaction>
</comment>
<gene>
    <name evidence="5" type="ORF">F3Y22_tig00110799pilonHSYRG00005</name>
</gene>
<dbReference type="Pfam" id="PF00464">
    <property type="entry name" value="SHMT"/>
    <property type="match status" value="1"/>
</dbReference>
<dbReference type="GO" id="GO:0030170">
    <property type="term" value="F:pyridoxal phosphate binding"/>
    <property type="evidence" value="ECO:0007669"/>
    <property type="project" value="TreeGrafter"/>
</dbReference>
<evidence type="ECO:0000259" key="4">
    <source>
        <dbReference type="Pfam" id="PF00464"/>
    </source>
</evidence>
<name>A0A6A2ZPD8_HIBSY</name>
<accession>A0A6A2ZPD8</accession>
<dbReference type="SUPFAM" id="SSF53383">
    <property type="entry name" value="PLP-dependent transferases"/>
    <property type="match status" value="1"/>
</dbReference>
<dbReference type="InterPro" id="IPR039429">
    <property type="entry name" value="SHMT-like_dom"/>
</dbReference>
<feature type="domain" description="Serine hydroxymethyltransferase-like" evidence="4">
    <location>
        <begin position="75"/>
        <end position="169"/>
    </location>
</feature>
<protein>
    <submittedName>
        <fullName evidence="5">Nucleoid DNA-binding family protein</fullName>
    </submittedName>
</protein>
<dbReference type="GO" id="GO:0003677">
    <property type="term" value="F:DNA binding"/>
    <property type="evidence" value="ECO:0007669"/>
    <property type="project" value="UniProtKB-KW"/>
</dbReference>
<comment type="caution">
    <text evidence="5">The sequence shown here is derived from an EMBL/GenBank/DDBJ whole genome shotgun (WGS) entry which is preliminary data.</text>
</comment>
<keyword evidence="3" id="KW-0663">Pyridoxal phosphate</keyword>
<dbReference type="InterPro" id="IPR049943">
    <property type="entry name" value="Ser_HO-MeTrfase-like"/>
</dbReference>
<dbReference type="EMBL" id="VEPZ02001117">
    <property type="protein sequence ID" value="KAE8693590.1"/>
    <property type="molecule type" value="Genomic_DNA"/>
</dbReference>
<dbReference type="InterPro" id="IPR015424">
    <property type="entry name" value="PyrdxlP-dep_Trfase"/>
</dbReference>
<dbReference type="Proteomes" id="UP000436088">
    <property type="component" value="Unassembled WGS sequence"/>
</dbReference>
<evidence type="ECO:0000256" key="1">
    <source>
        <dbReference type="ARBA" id="ARBA00001528"/>
    </source>
</evidence>
<dbReference type="GO" id="GO:0004372">
    <property type="term" value="F:glycine hydroxymethyltransferase activity"/>
    <property type="evidence" value="ECO:0007669"/>
    <property type="project" value="UniProtKB-EC"/>
</dbReference>
<dbReference type="AlphaFoldDB" id="A0A6A2ZPD8"/>
<dbReference type="InterPro" id="IPR015421">
    <property type="entry name" value="PyrdxlP-dep_Trfase_major"/>
</dbReference>
<dbReference type="Gene3D" id="3.40.640.10">
    <property type="entry name" value="Type I PLP-dependent aspartate aminotransferase-like (Major domain)"/>
    <property type="match status" value="2"/>
</dbReference>
<comment type="cofactor">
    <cofactor evidence="2">
        <name>pyridoxal 5'-phosphate</name>
        <dbReference type="ChEBI" id="CHEBI:597326"/>
    </cofactor>
</comment>
<evidence type="ECO:0000256" key="2">
    <source>
        <dbReference type="ARBA" id="ARBA00001933"/>
    </source>
</evidence>
<dbReference type="PANTHER" id="PTHR11680:SF63">
    <property type="entry name" value="SERINE HYDROXYMETHYLTRANSFERASE 3, CHLOROPLASTIC"/>
    <property type="match status" value="1"/>
</dbReference>
<reference evidence="5" key="1">
    <citation type="submission" date="2019-09" db="EMBL/GenBank/DDBJ databases">
        <title>Draft genome information of white flower Hibiscus syriacus.</title>
        <authorList>
            <person name="Kim Y.-M."/>
        </authorList>
    </citation>
    <scope>NUCLEOTIDE SEQUENCE [LARGE SCALE GENOMIC DNA]</scope>
    <source>
        <strain evidence="5">YM2019G1</strain>
    </source>
</reference>
<proteinExistence type="predicted"/>
<dbReference type="GO" id="GO:0019264">
    <property type="term" value="P:glycine biosynthetic process from serine"/>
    <property type="evidence" value="ECO:0007669"/>
    <property type="project" value="TreeGrafter"/>
</dbReference>
<dbReference type="GO" id="GO:0005739">
    <property type="term" value="C:mitochondrion"/>
    <property type="evidence" value="ECO:0007669"/>
    <property type="project" value="TreeGrafter"/>
</dbReference>
<evidence type="ECO:0000256" key="3">
    <source>
        <dbReference type="ARBA" id="ARBA00022898"/>
    </source>
</evidence>
<dbReference type="PANTHER" id="PTHR11680">
    <property type="entry name" value="SERINE HYDROXYMETHYLTRANSFERASE"/>
    <property type="match status" value="1"/>
</dbReference>
<evidence type="ECO:0000313" key="6">
    <source>
        <dbReference type="Proteomes" id="UP000436088"/>
    </source>
</evidence>
<dbReference type="GO" id="GO:0035999">
    <property type="term" value="P:tetrahydrofolate interconversion"/>
    <property type="evidence" value="ECO:0007669"/>
    <property type="project" value="UniProtKB-UniPathway"/>
</dbReference>
<evidence type="ECO:0000313" key="5">
    <source>
        <dbReference type="EMBL" id="KAE8693590.1"/>
    </source>
</evidence>
<dbReference type="UniPathway" id="UPA00193"/>
<sequence>MQACNGASMIGSLQQPIRIKVDRPTFHLKGSGYSGIKLNSVKPCRAQLESILVTGRSPFSDTAPVLETGFVDHGLNEADPDVQSIINKEKERQFKSLELIASENFTSRAVMEAVGSCLTNKYSEGLPGKGYYGGNEYTDELETLCQKRALAAFHLDENKWGVNVQLLSGLTDYDMLEKTATLFRPKLIIAGASAYPRDFDYPRMRKIADVVGAFLMMDMAHISGLVASSVVGDPFEYCAIVTTTMHKF</sequence>
<organism evidence="5 6">
    <name type="scientific">Hibiscus syriacus</name>
    <name type="common">Rose of Sharon</name>
    <dbReference type="NCBI Taxonomy" id="106335"/>
    <lineage>
        <taxon>Eukaryota</taxon>
        <taxon>Viridiplantae</taxon>
        <taxon>Streptophyta</taxon>
        <taxon>Embryophyta</taxon>
        <taxon>Tracheophyta</taxon>
        <taxon>Spermatophyta</taxon>
        <taxon>Magnoliopsida</taxon>
        <taxon>eudicotyledons</taxon>
        <taxon>Gunneridae</taxon>
        <taxon>Pentapetalae</taxon>
        <taxon>rosids</taxon>
        <taxon>malvids</taxon>
        <taxon>Malvales</taxon>
        <taxon>Malvaceae</taxon>
        <taxon>Malvoideae</taxon>
        <taxon>Hibiscus</taxon>
    </lineage>
</organism>
<keyword evidence="5" id="KW-0238">DNA-binding</keyword>
<keyword evidence="6" id="KW-1185">Reference proteome</keyword>